<dbReference type="RefSeq" id="WP_092903721.1">
    <property type="nucleotide sequence ID" value="NZ_FOZS01000002.1"/>
</dbReference>
<evidence type="ECO:0000313" key="2">
    <source>
        <dbReference type="Proteomes" id="UP000199199"/>
    </source>
</evidence>
<accession>A0A1I6RE30</accession>
<name>A0A1I6RE30_9EURY</name>
<dbReference type="Pfam" id="PF25209">
    <property type="entry name" value="Phage_capsid_4"/>
    <property type="match status" value="1"/>
</dbReference>
<proteinExistence type="predicted"/>
<protein>
    <recommendedName>
        <fullName evidence="3">Phage major capsid protein, HK97 family</fullName>
    </recommendedName>
</protein>
<dbReference type="SUPFAM" id="SSF56563">
    <property type="entry name" value="Major capsid protein gp5"/>
    <property type="match status" value="1"/>
</dbReference>
<gene>
    <name evidence="1" type="ORF">SAMN04488556_1731</name>
</gene>
<keyword evidence="2" id="KW-1185">Reference proteome</keyword>
<dbReference type="OrthoDB" id="350112at2157"/>
<dbReference type="AlphaFoldDB" id="A0A1I6RE30"/>
<dbReference type="Proteomes" id="UP000199199">
    <property type="component" value="Unassembled WGS sequence"/>
</dbReference>
<dbReference type="EMBL" id="FOZS01000002">
    <property type="protein sequence ID" value="SFS62962.1"/>
    <property type="molecule type" value="Genomic_DNA"/>
</dbReference>
<evidence type="ECO:0000313" key="1">
    <source>
        <dbReference type="EMBL" id="SFS62962.1"/>
    </source>
</evidence>
<reference evidence="2" key="1">
    <citation type="submission" date="2016-10" db="EMBL/GenBank/DDBJ databases">
        <authorList>
            <person name="Varghese N."/>
            <person name="Submissions S."/>
        </authorList>
    </citation>
    <scope>NUCLEOTIDE SEQUENCE [LARGE SCALE GENOMIC DNA]</scope>
    <source>
        <strain evidence="2">DSM 22427</strain>
    </source>
</reference>
<evidence type="ECO:0008006" key="3">
    <source>
        <dbReference type="Google" id="ProtNLM"/>
    </source>
</evidence>
<sequence>MAQKASDIISDDDVRAIVEKIRNKKYQSRTAFKDYDATNNDSNSVEFPISDGDFDGDVAEVPPGSDFPRATKDYDTVQVAHTKYGLEIVIPDEDVEDNVIDITMDQEEDLIRAEETRVDAIAYNILSNNTNSAGPIDAGNEASGVIEYEDITLARQRAFQDELDLGELRLLTGGQNMNALLNMDKFTQASELGDSVLEMGILPEGNLVGQQAFLGVAGDVPVFLDNTGNYAEGEAYLVDPTNFGWESTRRAVDVSSYYEESIESTVWQIDERVGFAATQPSANIAIDT</sequence>
<organism evidence="1 2">
    <name type="scientific">Halostagnicola kamekurae</name>
    <dbReference type="NCBI Taxonomy" id="619731"/>
    <lineage>
        <taxon>Archaea</taxon>
        <taxon>Methanobacteriati</taxon>
        <taxon>Methanobacteriota</taxon>
        <taxon>Stenosarchaea group</taxon>
        <taxon>Halobacteria</taxon>
        <taxon>Halobacteriales</taxon>
        <taxon>Natrialbaceae</taxon>
        <taxon>Halostagnicola</taxon>
    </lineage>
</organism>